<comment type="similarity">
    <text evidence="1">Belongs to the NAD(P)-dependent epimerase/dehydratase family.</text>
</comment>
<protein>
    <recommendedName>
        <fullName evidence="2">NAD-dependent epimerase/dehydratase domain-containing protein</fullName>
    </recommendedName>
</protein>
<dbReference type="AlphaFoldDB" id="A0A1F5ZGX5"/>
<evidence type="ECO:0000256" key="1">
    <source>
        <dbReference type="ARBA" id="ARBA00007637"/>
    </source>
</evidence>
<evidence type="ECO:0000259" key="2">
    <source>
        <dbReference type="Pfam" id="PF01370"/>
    </source>
</evidence>
<evidence type="ECO:0000313" key="3">
    <source>
        <dbReference type="EMBL" id="OGG11766.1"/>
    </source>
</evidence>
<dbReference type="Pfam" id="PF01370">
    <property type="entry name" value="Epimerase"/>
    <property type="match status" value="1"/>
</dbReference>
<dbReference type="Proteomes" id="UP000177268">
    <property type="component" value="Unassembled WGS sequence"/>
</dbReference>
<comment type="caution">
    <text evidence="3">The sequence shown here is derived from an EMBL/GenBank/DDBJ whole genome shotgun (WGS) entry which is preliminary data.</text>
</comment>
<dbReference type="InterPro" id="IPR036291">
    <property type="entry name" value="NAD(P)-bd_dom_sf"/>
</dbReference>
<dbReference type="EMBL" id="MFIZ01000016">
    <property type="protein sequence ID" value="OGG11766.1"/>
    <property type="molecule type" value="Genomic_DNA"/>
</dbReference>
<name>A0A1F5ZGX5_9BACT</name>
<dbReference type="SUPFAM" id="SSF51735">
    <property type="entry name" value="NAD(P)-binding Rossmann-fold domains"/>
    <property type="match status" value="1"/>
</dbReference>
<dbReference type="Gene3D" id="3.40.50.720">
    <property type="entry name" value="NAD(P)-binding Rossmann-like Domain"/>
    <property type="match status" value="1"/>
</dbReference>
<organism evidence="3 4">
    <name type="scientific">Candidatus Gottesmanbacteria bacterium RBG_13_45_10</name>
    <dbReference type="NCBI Taxonomy" id="1798370"/>
    <lineage>
        <taxon>Bacteria</taxon>
        <taxon>Candidatus Gottesmaniibacteriota</taxon>
    </lineage>
</organism>
<gene>
    <name evidence="3" type="ORF">A2Z00_05370</name>
</gene>
<accession>A0A1F5ZGX5</accession>
<dbReference type="InterPro" id="IPR001509">
    <property type="entry name" value="Epimerase_deHydtase"/>
</dbReference>
<proteinExistence type="inferred from homology"/>
<feature type="domain" description="NAD-dependent epimerase/dehydratase" evidence="2">
    <location>
        <begin position="14"/>
        <end position="256"/>
    </location>
</feature>
<reference evidence="3 4" key="1">
    <citation type="journal article" date="2016" name="Nat. Commun.">
        <title>Thousands of microbial genomes shed light on interconnected biogeochemical processes in an aquifer system.</title>
        <authorList>
            <person name="Anantharaman K."/>
            <person name="Brown C.T."/>
            <person name="Hug L.A."/>
            <person name="Sharon I."/>
            <person name="Castelle C.J."/>
            <person name="Probst A.J."/>
            <person name="Thomas B.C."/>
            <person name="Singh A."/>
            <person name="Wilkins M.J."/>
            <person name="Karaoz U."/>
            <person name="Brodie E.L."/>
            <person name="Williams K.H."/>
            <person name="Hubbard S.S."/>
            <person name="Banfield J.F."/>
        </authorList>
    </citation>
    <scope>NUCLEOTIDE SEQUENCE [LARGE SCALE GENOMIC DNA]</scope>
</reference>
<sequence>MKSSHRNFYKGKRVLVTGGAGFIGSYLVEALVSVGANITVIDNLSRGKMKNLQGVKNDITFHLLDLRIESTLKKVIHDQDLVFNLAALNTGINYDIGRTQKMFEENMLLQMIPLRVAAAEGVKRFIQVSSASIYSREVMERQSPIKETDDNGEPEPSKLGYALAKRMGERLSHWYSENSSMETVIARFINVYGVRDHVDGIGHCIPELIKKFNGASVSVDVFGSGKQKRSFIHVADVVEALLLLGERGVNGEVYNVDSDDEYSVTEIVQLLQKCMKKQDIQVNYDTTKPEGSKRRLLDATKLRRLGWGPKHNLRENIDEIIVDVIQQSRRT</sequence>
<dbReference type="Gene3D" id="3.90.25.10">
    <property type="entry name" value="UDP-galactose 4-epimerase, domain 1"/>
    <property type="match status" value="1"/>
</dbReference>
<evidence type="ECO:0000313" key="4">
    <source>
        <dbReference type="Proteomes" id="UP000177268"/>
    </source>
</evidence>
<dbReference type="PANTHER" id="PTHR43000">
    <property type="entry name" value="DTDP-D-GLUCOSE 4,6-DEHYDRATASE-RELATED"/>
    <property type="match status" value="1"/>
</dbReference>
<dbReference type="STRING" id="1798370.A2Z00_05370"/>